<dbReference type="Gene3D" id="1.10.10.60">
    <property type="entry name" value="Homeodomain-like"/>
    <property type="match status" value="2"/>
</dbReference>
<evidence type="ECO:0000259" key="4">
    <source>
        <dbReference type="PROSITE" id="PS01124"/>
    </source>
</evidence>
<dbReference type="PRINTS" id="PR00032">
    <property type="entry name" value="HTHARAC"/>
</dbReference>
<dbReference type="PROSITE" id="PS00041">
    <property type="entry name" value="HTH_ARAC_FAMILY_1"/>
    <property type="match status" value="1"/>
</dbReference>
<protein>
    <submittedName>
        <fullName evidence="5">AraC family transcriptional regulator</fullName>
    </submittedName>
</protein>
<dbReference type="InterPro" id="IPR037923">
    <property type="entry name" value="HTH-like"/>
</dbReference>
<name>A0A0Q3KLW1_9FLAO</name>
<gene>
    <name evidence="5" type="ORF">AR438_12595</name>
</gene>
<keyword evidence="6" id="KW-1185">Reference proteome</keyword>
<dbReference type="SMART" id="SM00342">
    <property type="entry name" value="HTH_ARAC"/>
    <property type="match status" value="1"/>
</dbReference>
<evidence type="ECO:0000256" key="2">
    <source>
        <dbReference type="ARBA" id="ARBA00023125"/>
    </source>
</evidence>
<evidence type="ECO:0000256" key="1">
    <source>
        <dbReference type="ARBA" id="ARBA00023015"/>
    </source>
</evidence>
<keyword evidence="2" id="KW-0238">DNA-binding</keyword>
<dbReference type="InterPro" id="IPR020449">
    <property type="entry name" value="Tscrpt_reg_AraC-type_HTH"/>
</dbReference>
<accession>A0A0Q3KLW1</accession>
<dbReference type="SUPFAM" id="SSF51215">
    <property type="entry name" value="Regulatory protein AraC"/>
    <property type="match status" value="1"/>
</dbReference>
<dbReference type="STRING" id="452084.AR438_12595"/>
<evidence type="ECO:0000256" key="3">
    <source>
        <dbReference type="ARBA" id="ARBA00023163"/>
    </source>
</evidence>
<dbReference type="PANTHER" id="PTHR43280:SF34">
    <property type="entry name" value="ARAC-FAMILY TRANSCRIPTIONAL REGULATOR"/>
    <property type="match status" value="1"/>
</dbReference>
<dbReference type="EMBL" id="LLYZ01000007">
    <property type="protein sequence ID" value="KQK25140.1"/>
    <property type="molecule type" value="Genomic_DNA"/>
</dbReference>
<dbReference type="InterPro" id="IPR018060">
    <property type="entry name" value="HTH_AraC"/>
</dbReference>
<dbReference type="InterPro" id="IPR018062">
    <property type="entry name" value="HTH_AraC-typ_CS"/>
</dbReference>
<dbReference type="OrthoDB" id="511992at2"/>
<reference evidence="5 6" key="1">
    <citation type="submission" date="2015-10" db="EMBL/GenBank/DDBJ databases">
        <title>Chryseobacterium aquaticum genome.</title>
        <authorList>
            <person name="Newman J.D."/>
            <person name="Ferguson M.B."/>
            <person name="Miller J.R."/>
        </authorList>
    </citation>
    <scope>NUCLEOTIDE SEQUENCE [LARGE SCALE GENOMIC DNA]</scope>
    <source>
        <strain evidence="5 6">KCTC 12483</strain>
    </source>
</reference>
<feature type="domain" description="HTH araC/xylS-type" evidence="4">
    <location>
        <begin position="168"/>
        <end position="266"/>
    </location>
</feature>
<evidence type="ECO:0000313" key="5">
    <source>
        <dbReference type="EMBL" id="KQK25140.1"/>
    </source>
</evidence>
<sequence>MKQSQKGEFYGQTNTTINLEGITLTDTVYTHDKVDWHYHKNAYFTFILQGNVIEGNKKEIYNCSAGDLLFHNWQEPHYNIKPKGFTRGFHIEIEEKWLSELDFKTKDLQGSIKIADPDLKFLLYKIFRETKENESSTLLSIQTLLLETLSKMIHHQKNNSQKKPNWVSELNNILNDQFSDSLSLDYLSKQLHIHPVHLSRDFSKYFNSGLGEYIRKIKIQKSLELISQKKLDLTAIAFECGFSDQSHFTRCFKEINGITPSQYRKILLD</sequence>
<organism evidence="5 6">
    <name type="scientific">Chryseobacterium aquaticum</name>
    <dbReference type="NCBI Taxonomy" id="452084"/>
    <lineage>
        <taxon>Bacteria</taxon>
        <taxon>Pseudomonadati</taxon>
        <taxon>Bacteroidota</taxon>
        <taxon>Flavobacteriia</taxon>
        <taxon>Flavobacteriales</taxon>
        <taxon>Weeksellaceae</taxon>
        <taxon>Chryseobacterium group</taxon>
        <taxon>Chryseobacterium</taxon>
    </lineage>
</organism>
<proteinExistence type="predicted"/>
<dbReference type="AlphaFoldDB" id="A0A0Q3KLW1"/>
<dbReference type="GO" id="GO:0003700">
    <property type="term" value="F:DNA-binding transcription factor activity"/>
    <property type="evidence" value="ECO:0007669"/>
    <property type="project" value="InterPro"/>
</dbReference>
<evidence type="ECO:0000313" key="6">
    <source>
        <dbReference type="Proteomes" id="UP000051682"/>
    </source>
</evidence>
<keyword evidence="1" id="KW-0805">Transcription regulation</keyword>
<dbReference type="InterPro" id="IPR009057">
    <property type="entry name" value="Homeodomain-like_sf"/>
</dbReference>
<keyword evidence="3" id="KW-0804">Transcription</keyword>
<dbReference type="GO" id="GO:0043565">
    <property type="term" value="F:sequence-specific DNA binding"/>
    <property type="evidence" value="ECO:0007669"/>
    <property type="project" value="InterPro"/>
</dbReference>
<dbReference type="RefSeq" id="WP_056015620.1">
    <property type="nucleotide sequence ID" value="NZ_LLYZ01000007.1"/>
</dbReference>
<dbReference type="Pfam" id="PF12833">
    <property type="entry name" value="HTH_18"/>
    <property type="match status" value="1"/>
</dbReference>
<comment type="caution">
    <text evidence="5">The sequence shown here is derived from an EMBL/GenBank/DDBJ whole genome shotgun (WGS) entry which is preliminary data.</text>
</comment>
<dbReference type="PANTHER" id="PTHR43280">
    <property type="entry name" value="ARAC-FAMILY TRANSCRIPTIONAL REGULATOR"/>
    <property type="match status" value="1"/>
</dbReference>
<dbReference type="Proteomes" id="UP000051682">
    <property type="component" value="Unassembled WGS sequence"/>
</dbReference>
<dbReference type="PROSITE" id="PS01124">
    <property type="entry name" value="HTH_ARAC_FAMILY_2"/>
    <property type="match status" value="1"/>
</dbReference>
<dbReference type="SUPFAM" id="SSF46689">
    <property type="entry name" value="Homeodomain-like"/>
    <property type="match status" value="1"/>
</dbReference>